<evidence type="ECO:0000313" key="3">
    <source>
        <dbReference type="Proteomes" id="UP000625711"/>
    </source>
</evidence>
<evidence type="ECO:0000313" key="2">
    <source>
        <dbReference type="EMBL" id="KAF7269807.1"/>
    </source>
</evidence>
<name>A0A834HW21_RHYFE</name>
<dbReference type="Proteomes" id="UP000625711">
    <property type="component" value="Unassembled WGS sequence"/>
</dbReference>
<keyword evidence="3" id="KW-1185">Reference proteome</keyword>
<accession>A0A834HW21</accession>
<dbReference type="EMBL" id="JAACXV010014180">
    <property type="protein sequence ID" value="KAF7269807.1"/>
    <property type="molecule type" value="Genomic_DNA"/>
</dbReference>
<gene>
    <name evidence="2" type="ORF">GWI33_017169</name>
</gene>
<proteinExistence type="predicted"/>
<comment type="caution">
    <text evidence="2">The sequence shown here is derived from an EMBL/GenBank/DDBJ whole genome shotgun (WGS) entry which is preliminary data.</text>
</comment>
<feature type="compositionally biased region" description="Polar residues" evidence="1">
    <location>
        <begin position="18"/>
        <end position="27"/>
    </location>
</feature>
<feature type="region of interest" description="Disordered" evidence="1">
    <location>
        <begin position="1"/>
        <end position="57"/>
    </location>
</feature>
<reference evidence="2" key="1">
    <citation type="submission" date="2020-08" db="EMBL/GenBank/DDBJ databases">
        <title>Genome sequencing and assembly of the red palm weevil Rhynchophorus ferrugineus.</title>
        <authorList>
            <person name="Dias G.B."/>
            <person name="Bergman C.M."/>
            <person name="Manee M."/>
        </authorList>
    </citation>
    <scope>NUCLEOTIDE SEQUENCE</scope>
    <source>
        <strain evidence="2">AA-2017</strain>
        <tissue evidence="2">Whole larva</tissue>
    </source>
</reference>
<protein>
    <submittedName>
        <fullName evidence="2">Uncharacterized protein</fullName>
    </submittedName>
</protein>
<sequence length="236" mass="26460">GLRGPRATEGLRGPRATRGTSGTTGNQRDFGDHGQPEALGGRRTTRGTGESLATRRTSGTSTILDYRLSGTSSTLVPSTIGTTWTTSVRRYAWKLRSFTYLIGFSFEAADNYRICFEYYGLLAKNIVTQYLEYGIYRDVLILSRTKSLVYLMMLPVLELVSSAQKSKWTNCWKGIVRYCFCFHRITAGGRSAWYRATTHISCGWDVCLFAYEISHMKTLIMNIVQLNSLIGFSVCS</sequence>
<feature type="non-terminal residue" evidence="2">
    <location>
        <position position="236"/>
    </location>
</feature>
<organism evidence="2 3">
    <name type="scientific">Rhynchophorus ferrugineus</name>
    <name type="common">Red palm weevil</name>
    <name type="synonym">Curculio ferrugineus</name>
    <dbReference type="NCBI Taxonomy" id="354439"/>
    <lineage>
        <taxon>Eukaryota</taxon>
        <taxon>Metazoa</taxon>
        <taxon>Ecdysozoa</taxon>
        <taxon>Arthropoda</taxon>
        <taxon>Hexapoda</taxon>
        <taxon>Insecta</taxon>
        <taxon>Pterygota</taxon>
        <taxon>Neoptera</taxon>
        <taxon>Endopterygota</taxon>
        <taxon>Coleoptera</taxon>
        <taxon>Polyphaga</taxon>
        <taxon>Cucujiformia</taxon>
        <taxon>Curculionidae</taxon>
        <taxon>Dryophthorinae</taxon>
        <taxon>Rhynchophorus</taxon>
    </lineage>
</organism>
<evidence type="ECO:0000256" key="1">
    <source>
        <dbReference type="SAM" id="MobiDB-lite"/>
    </source>
</evidence>
<dbReference type="AlphaFoldDB" id="A0A834HW21"/>